<dbReference type="OrthoDB" id="8456681at2"/>
<dbReference type="PANTHER" id="PTHR31873:SF6">
    <property type="entry name" value="ASPARTATE DEHYDROGENASE DOMAIN-CONTAINING PROTEIN"/>
    <property type="match status" value="1"/>
</dbReference>
<dbReference type="SUPFAM" id="SSF55347">
    <property type="entry name" value="Glyceraldehyde-3-phosphate dehydrogenase-like, C-terminal domain"/>
    <property type="match status" value="1"/>
</dbReference>
<comment type="miscellaneous">
    <text evidence="6">The iminoaspartate product is unstable in aqueous solution and can decompose to oxaloacetate and ammonia.</text>
</comment>
<dbReference type="EMBL" id="QDDR01000012">
    <property type="protein sequence ID" value="PVE45809.1"/>
    <property type="molecule type" value="Genomic_DNA"/>
</dbReference>
<feature type="binding site" evidence="6">
    <location>
        <position position="186"/>
    </location>
    <ligand>
        <name>NAD(+)</name>
        <dbReference type="ChEBI" id="CHEBI:57540"/>
    </ligand>
</feature>
<dbReference type="PANTHER" id="PTHR31873">
    <property type="entry name" value="L-ASPARTATE DEHYDROGENASE-RELATED"/>
    <property type="match status" value="1"/>
</dbReference>
<dbReference type="GO" id="GO:0016639">
    <property type="term" value="F:oxidoreductase activity, acting on the CH-NH2 group of donors, NAD or NADP as acceptor"/>
    <property type="evidence" value="ECO:0007669"/>
    <property type="project" value="UniProtKB-UniRule"/>
</dbReference>
<evidence type="ECO:0000256" key="6">
    <source>
        <dbReference type="HAMAP-Rule" id="MF_01265"/>
    </source>
</evidence>
<dbReference type="Gene3D" id="3.30.360.10">
    <property type="entry name" value="Dihydrodipicolinate Reductase, domain 2"/>
    <property type="match status" value="1"/>
</dbReference>
<comment type="catalytic activity">
    <reaction evidence="6">
        <text>L-aspartate + NAD(+) + H2O = oxaloacetate + NH4(+) + NADH + H(+)</text>
        <dbReference type="Rhea" id="RHEA:11788"/>
        <dbReference type="ChEBI" id="CHEBI:15377"/>
        <dbReference type="ChEBI" id="CHEBI:15378"/>
        <dbReference type="ChEBI" id="CHEBI:16452"/>
        <dbReference type="ChEBI" id="CHEBI:28938"/>
        <dbReference type="ChEBI" id="CHEBI:29991"/>
        <dbReference type="ChEBI" id="CHEBI:57540"/>
        <dbReference type="ChEBI" id="CHEBI:57945"/>
        <dbReference type="EC" id="1.4.1.21"/>
    </reaction>
</comment>
<comment type="caution">
    <text evidence="9">The sequence shown here is derived from an EMBL/GenBank/DDBJ whole genome shotgun (WGS) entry which is preliminary data.</text>
</comment>
<dbReference type="NCBIfam" id="NF009829">
    <property type="entry name" value="PRK13303.1-4"/>
    <property type="match status" value="1"/>
</dbReference>
<dbReference type="NCBIfam" id="NF009827">
    <property type="entry name" value="PRK13303.1-2"/>
    <property type="match status" value="1"/>
</dbReference>
<protein>
    <recommendedName>
        <fullName evidence="6">L-aspartate dehydrogenase</fullName>
        <ecNumber evidence="6">1.4.1.21</ecNumber>
    </recommendedName>
</protein>
<evidence type="ECO:0000256" key="2">
    <source>
        <dbReference type="ARBA" id="ARBA00022642"/>
    </source>
</evidence>
<keyword evidence="10" id="KW-1185">Reference proteome</keyword>
<accession>A0A2T7UME0</accession>
<feature type="domain" description="Aspartate dehydrogenase" evidence="7">
    <location>
        <begin position="163"/>
        <end position="250"/>
    </location>
</feature>
<evidence type="ECO:0000259" key="8">
    <source>
        <dbReference type="Pfam" id="PF03447"/>
    </source>
</evidence>
<dbReference type="Pfam" id="PF03447">
    <property type="entry name" value="NAD_binding_3"/>
    <property type="match status" value="1"/>
</dbReference>
<evidence type="ECO:0000256" key="3">
    <source>
        <dbReference type="ARBA" id="ARBA00022857"/>
    </source>
</evidence>
<comment type="catalytic activity">
    <reaction evidence="6">
        <text>L-aspartate + NADP(+) + H2O = oxaloacetate + NH4(+) + NADPH + H(+)</text>
        <dbReference type="Rhea" id="RHEA:11784"/>
        <dbReference type="ChEBI" id="CHEBI:15377"/>
        <dbReference type="ChEBI" id="CHEBI:15378"/>
        <dbReference type="ChEBI" id="CHEBI:16452"/>
        <dbReference type="ChEBI" id="CHEBI:28938"/>
        <dbReference type="ChEBI" id="CHEBI:29991"/>
        <dbReference type="ChEBI" id="CHEBI:57783"/>
        <dbReference type="ChEBI" id="CHEBI:58349"/>
        <dbReference type="EC" id="1.4.1.21"/>
    </reaction>
</comment>
<dbReference type="GO" id="GO:0051287">
    <property type="term" value="F:NAD binding"/>
    <property type="evidence" value="ECO:0007669"/>
    <property type="project" value="UniProtKB-UniRule"/>
</dbReference>
<keyword evidence="2 6" id="KW-0662">Pyridine nucleotide biosynthesis</keyword>
<dbReference type="InterPro" id="IPR005106">
    <property type="entry name" value="Asp/hSer_DH_NAD-bd"/>
</dbReference>
<dbReference type="InterPro" id="IPR002811">
    <property type="entry name" value="Asp_DH"/>
</dbReference>
<organism evidence="9 10">
    <name type="scientific">Pararhodobacter aggregans</name>
    <dbReference type="NCBI Taxonomy" id="404875"/>
    <lineage>
        <taxon>Bacteria</taxon>
        <taxon>Pseudomonadati</taxon>
        <taxon>Pseudomonadota</taxon>
        <taxon>Alphaproteobacteria</taxon>
        <taxon>Rhodobacterales</taxon>
        <taxon>Paracoccaceae</taxon>
        <taxon>Pararhodobacter</taxon>
    </lineage>
</organism>
<sequence length="263" mass="26947">MHLGVIGYGNITRALLGVLARAGRAPDRVTLLVRPSQAGVARASGAEVVTEAGALIAAAPDLIVECAGHSALAEAVVPALEAGIECVVVSIGALADANLHSAVTGAARKGGSRVVLPAGAIGGVDLLASLRPSGIEAVTYVSRKPPLAWKGTLAEGLLDLPALTEPATFFTGNAREAALAYPRNANVAATLALAGLGFEATRVEMVADPTVTRNIHEYRVTSGAADYTMRIEGKPSPDNPKTSLATVYSVAREVMNRRNEVAI</sequence>
<dbReference type="Gene3D" id="3.40.50.720">
    <property type="entry name" value="NAD(P)-binding Rossmann-like Domain"/>
    <property type="match status" value="1"/>
</dbReference>
<dbReference type="HAMAP" id="MF_01265">
    <property type="entry name" value="NadX"/>
    <property type="match status" value="1"/>
</dbReference>
<feature type="active site" evidence="6">
    <location>
        <position position="216"/>
    </location>
</feature>
<dbReference type="NCBIfam" id="NF009828">
    <property type="entry name" value="PRK13303.1-3"/>
    <property type="match status" value="1"/>
</dbReference>
<evidence type="ECO:0000313" key="10">
    <source>
        <dbReference type="Proteomes" id="UP000244810"/>
    </source>
</evidence>
<keyword evidence="4 6" id="KW-0560">Oxidoreductase</keyword>
<proteinExistence type="inferred from homology"/>
<evidence type="ECO:0000259" key="7">
    <source>
        <dbReference type="Pfam" id="PF01958"/>
    </source>
</evidence>
<dbReference type="InterPro" id="IPR036291">
    <property type="entry name" value="NAD(P)-bd_dom_sf"/>
</dbReference>
<dbReference type="InterPro" id="IPR020626">
    <property type="entry name" value="Asp_DH_prok"/>
</dbReference>
<evidence type="ECO:0000256" key="1">
    <source>
        <dbReference type="ARBA" id="ARBA00008331"/>
    </source>
</evidence>
<dbReference type="AlphaFoldDB" id="A0A2T7UME0"/>
<evidence type="ECO:0000256" key="5">
    <source>
        <dbReference type="ARBA" id="ARBA00023027"/>
    </source>
</evidence>
<feature type="binding site" evidence="6">
    <location>
        <position position="120"/>
    </location>
    <ligand>
        <name>NAD(+)</name>
        <dbReference type="ChEBI" id="CHEBI:57540"/>
    </ligand>
</feature>
<dbReference type="GO" id="GO:0050661">
    <property type="term" value="F:NADP binding"/>
    <property type="evidence" value="ECO:0007669"/>
    <property type="project" value="UniProtKB-UniRule"/>
</dbReference>
<evidence type="ECO:0000313" key="9">
    <source>
        <dbReference type="EMBL" id="PVE45809.1"/>
    </source>
</evidence>
<evidence type="ECO:0000256" key="4">
    <source>
        <dbReference type="ARBA" id="ARBA00023002"/>
    </source>
</evidence>
<keyword evidence="5 6" id="KW-0520">NAD</keyword>
<dbReference type="GO" id="GO:0033735">
    <property type="term" value="F:aspartate dehydrogenase [NAD(P)+] activity"/>
    <property type="evidence" value="ECO:0007669"/>
    <property type="project" value="UniProtKB-EC"/>
</dbReference>
<dbReference type="Pfam" id="PF01958">
    <property type="entry name" value="Asp_DH_C"/>
    <property type="match status" value="1"/>
</dbReference>
<dbReference type="SUPFAM" id="SSF51735">
    <property type="entry name" value="NAD(P)-binding Rossmann-fold domains"/>
    <property type="match status" value="1"/>
</dbReference>
<dbReference type="Proteomes" id="UP000244810">
    <property type="component" value="Unassembled WGS sequence"/>
</dbReference>
<name>A0A2T7UME0_9RHOB</name>
<gene>
    <name evidence="6" type="primary">nadX</name>
    <name evidence="9" type="ORF">DDE23_20120</name>
</gene>
<comment type="pathway">
    <text evidence="6">Cofactor biosynthesis; NAD(+) biosynthesis; iminoaspartate from L-aspartate (dehydrogenase route): step 1/1.</text>
</comment>
<feature type="domain" description="Aspartate/homoserine dehydrogenase NAD-binding" evidence="8">
    <location>
        <begin position="7"/>
        <end position="117"/>
    </location>
</feature>
<dbReference type="UniPathway" id="UPA00253">
    <property type="reaction ID" value="UER00456"/>
</dbReference>
<dbReference type="PIRSF" id="PIRSF005227">
    <property type="entry name" value="Asp_dh_NAD_syn"/>
    <property type="match status" value="1"/>
</dbReference>
<dbReference type="RefSeq" id="WP_107754110.1">
    <property type="nucleotide sequence ID" value="NZ_QBKF01000012.1"/>
</dbReference>
<dbReference type="GO" id="GO:0009435">
    <property type="term" value="P:NAD+ biosynthetic process"/>
    <property type="evidence" value="ECO:0007669"/>
    <property type="project" value="UniProtKB-UniRule"/>
</dbReference>
<comment type="similarity">
    <text evidence="1 6">Belongs to the L-aspartate dehydrogenase family.</text>
</comment>
<keyword evidence="3 6" id="KW-0521">NADP</keyword>
<comment type="function">
    <text evidence="6">Specifically catalyzes the NAD or NADP-dependent dehydrogenation of L-aspartate to iminoaspartate.</text>
</comment>
<dbReference type="EC" id="1.4.1.21" evidence="6"/>
<reference evidence="9 10" key="1">
    <citation type="journal article" date="2011" name="Syst. Appl. Microbiol.">
        <title>Defluviimonas denitrificans gen. nov., sp. nov., and Pararhodobacter aggregans gen. nov., sp. nov., non-phototrophic Rhodobacteraceae from the biofilter of a marine aquaculture.</title>
        <authorList>
            <person name="Foesel B.U."/>
            <person name="Drake H.L."/>
            <person name="Schramm A."/>
        </authorList>
    </citation>
    <scope>NUCLEOTIDE SEQUENCE [LARGE SCALE GENOMIC DNA]</scope>
    <source>
        <strain evidence="9 10">D1-19</strain>
    </source>
</reference>
<dbReference type="InterPro" id="IPR011182">
    <property type="entry name" value="L-Asp_DH"/>
</dbReference>